<comment type="caution">
    <text evidence="2">The sequence shown here is derived from an EMBL/GenBank/DDBJ whole genome shotgun (WGS) entry which is preliminary data.</text>
</comment>
<keyword evidence="1" id="KW-1133">Transmembrane helix</keyword>
<organism evidence="2 3">
    <name type="scientific">Danionella cerebrum</name>
    <dbReference type="NCBI Taxonomy" id="2873325"/>
    <lineage>
        <taxon>Eukaryota</taxon>
        <taxon>Metazoa</taxon>
        <taxon>Chordata</taxon>
        <taxon>Craniata</taxon>
        <taxon>Vertebrata</taxon>
        <taxon>Euteleostomi</taxon>
        <taxon>Actinopterygii</taxon>
        <taxon>Neopterygii</taxon>
        <taxon>Teleostei</taxon>
        <taxon>Ostariophysi</taxon>
        <taxon>Cypriniformes</taxon>
        <taxon>Danionidae</taxon>
        <taxon>Danioninae</taxon>
        <taxon>Danionella</taxon>
    </lineage>
</organism>
<keyword evidence="3" id="KW-1185">Reference proteome</keyword>
<evidence type="ECO:0000313" key="3">
    <source>
        <dbReference type="Proteomes" id="UP000316079"/>
    </source>
</evidence>
<dbReference type="EMBL" id="SRMA01026381">
    <property type="protein sequence ID" value="TRY84808.1"/>
    <property type="molecule type" value="Genomic_DNA"/>
</dbReference>
<evidence type="ECO:0000256" key="1">
    <source>
        <dbReference type="SAM" id="Phobius"/>
    </source>
</evidence>
<protein>
    <recommendedName>
        <fullName evidence="4">Rapunzel</fullName>
    </recommendedName>
</protein>
<dbReference type="OrthoDB" id="9948175at2759"/>
<dbReference type="PANTHER" id="PTHR40472">
    <property type="entry name" value="RICIN B-TYPE LECTIN DOMAIN-CONTAINING PROTEIN"/>
    <property type="match status" value="1"/>
</dbReference>
<sequence length="227" mass="25960">MANHEIPEESDKLKQGLLKVLECVAAISSAAAVVNPIFGVAGSLIRVVLHHVDDEDLQKLKREFGSVNRALDEISQQNRQTLVQIKKDTVDKQYHKVEENIKSQFRNFREIMEAKPEQLQMKKEHFVESFMNDDEDANLNTLCDGVIGKKKLFSKPILEVYLKHSQGDRVVMENLCTRLAYLFCIGLIALMGYYGLIGDDIESRTEEWGKKMQQVQESMQEALRSCK</sequence>
<reference evidence="2 3" key="1">
    <citation type="journal article" date="2019" name="Sci. Data">
        <title>Hybrid genome assembly and annotation of Danionella translucida.</title>
        <authorList>
            <person name="Kadobianskyi M."/>
            <person name="Schulze L."/>
            <person name="Schuelke M."/>
            <person name="Judkewitz B."/>
        </authorList>
    </citation>
    <scope>NUCLEOTIDE SEQUENCE [LARGE SCALE GENOMIC DNA]</scope>
    <source>
        <strain evidence="2 3">Bolton</strain>
    </source>
</reference>
<accession>A0A553Q4F3</accession>
<name>A0A553Q4F3_9TELE</name>
<proteinExistence type="predicted"/>
<dbReference type="InterPro" id="IPR039051">
    <property type="entry name" value="SE-CTX-like"/>
</dbReference>
<dbReference type="AlphaFoldDB" id="A0A553Q4F3"/>
<keyword evidence="1" id="KW-0472">Membrane</keyword>
<keyword evidence="1" id="KW-0812">Transmembrane</keyword>
<gene>
    <name evidence="2" type="ORF">DNTS_008984</name>
</gene>
<dbReference type="STRING" id="623744.A0A553Q4F3"/>
<feature type="transmembrane region" description="Helical" evidence="1">
    <location>
        <begin position="179"/>
        <end position="197"/>
    </location>
</feature>
<evidence type="ECO:0000313" key="2">
    <source>
        <dbReference type="EMBL" id="TRY84808.1"/>
    </source>
</evidence>
<dbReference type="Proteomes" id="UP000316079">
    <property type="component" value="Unassembled WGS sequence"/>
</dbReference>
<evidence type="ECO:0008006" key="4">
    <source>
        <dbReference type="Google" id="ProtNLM"/>
    </source>
</evidence>
<dbReference type="PANTHER" id="PTHR40472:SF7">
    <property type="entry name" value="PROTEIN RAPUNZEL"/>
    <property type="match status" value="1"/>
</dbReference>